<dbReference type="EMBL" id="WBMP01000008">
    <property type="protein sequence ID" value="KAE8545511.1"/>
    <property type="molecule type" value="Genomic_DNA"/>
</dbReference>
<evidence type="ECO:0000313" key="1">
    <source>
        <dbReference type="EMBL" id="KAE8545511.1"/>
    </source>
</evidence>
<reference evidence="1 2" key="1">
    <citation type="submission" date="2019-10" db="EMBL/GenBank/DDBJ databases">
        <title>Draft genome sequence of Marinobacter hydrocarbonoclasticus NCT7M from the microbiome of the marine copepod.</title>
        <authorList>
            <person name="Nuttall R."/>
            <person name="Sharma G."/>
            <person name="Moisander P."/>
        </authorList>
    </citation>
    <scope>NUCLEOTIDE SEQUENCE [LARGE SCALE GENOMIC DNA]</scope>
    <source>
        <strain evidence="1 2">NCT7M</strain>
    </source>
</reference>
<proteinExistence type="predicted"/>
<evidence type="ECO:0000313" key="2">
    <source>
        <dbReference type="Proteomes" id="UP000469950"/>
    </source>
</evidence>
<name>A0A833N880_MARNT</name>
<dbReference type="Proteomes" id="UP000469950">
    <property type="component" value="Unassembled WGS sequence"/>
</dbReference>
<gene>
    <name evidence="1" type="ORF">F6453_2109</name>
</gene>
<dbReference type="AlphaFoldDB" id="A0A833N880"/>
<protein>
    <submittedName>
        <fullName evidence="1">Uncharacterized protein</fullName>
    </submittedName>
</protein>
<accession>A0A833N880</accession>
<sequence>MAQLDALLWCVVPVIVSKQRSRAIGRGHYNADRVQYGRG</sequence>
<comment type="caution">
    <text evidence="1">The sequence shown here is derived from an EMBL/GenBank/DDBJ whole genome shotgun (WGS) entry which is preliminary data.</text>
</comment>
<organism evidence="1 2">
    <name type="scientific">Marinobacter nauticus</name>
    <name type="common">Marinobacter hydrocarbonoclasticus</name>
    <name type="synonym">Marinobacter aquaeolei</name>
    <dbReference type="NCBI Taxonomy" id="2743"/>
    <lineage>
        <taxon>Bacteria</taxon>
        <taxon>Pseudomonadati</taxon>
        <taxon>Pseudomonadota</taxon>
        <taxon>Gammaproteobacteria</taxon>
        <taxon>Pseudomonadales</taxon>
        <taxon>Marinobacteraceae</taxon>
        <taxon>Marinobacter</taxon>
    </lineage>
</organism>